<protein>
    <submittedName>
        <fullName evidence="2">Uncharacterized protein</fullName>
    </submittedName>
</protein>
<accession>A0A1M5QRH0</accession>
<evidence type="ECO:0000313" key="3">
    <source>
        <dbReference type="Proteomes" id="UP000189796"/>
    </source>
</evidence>
<gene>
    <name evidence="2" type="ORF">SAMN05443248_3925</name>
</gene>
<dbReference type="EMBL" id="LT670817">
    <property type="protein sequence ID" value="SHH16538.1"/>
    <property type="molecule type" value="Genomic_DNA"/>
</dbReference>
<evidence type="ECO:0000313" key="2">
    <source>
        <dbReference type="EMBL" id="SHH16538.1"/>
    </source>
</evidence>
<keyword evidence="1" id="KW-0812">Transmembrane</keyword>
<feature type="transmembrane region" description="Helical" evidence="1">
    <location>
        <begin position="41"/>
        <end position="65"/>
    </location>
</feature>
<dbReference type="AlphaFoldDB" id="A0A1M5QRH0"/>
<proteinExistence type="predicted"/>
<organism evidence="2 3">
    <name type="scientific">Bradyrhizobium erythrophlei</name>
    <dbReference type="NCBI Taxonomy" id="1437360"/>
    <lineage>
        <taxon>Bacteria</taxon>
        <taxon>Pseudomonadati</taxon>
        <taxon>Pseudomonadota</taxon>
        <taxon>Alphaproteobacteria</taxon>
        <taxon>Hyphomicrobiales</taxon>
        <taxon>Nitrobacteraceae</taxon>
        <taxon>Bradyrhizobium</taxon>
    </lineage>
</organism>
<name>A0A1M5QRH0_9BRAD</name>
<keyword evidence="1" id="KW-0472">Membrane</keyword>
<dbReference type="Proteomes" id="UP000189796">
    <property type="component" value="Chromosome I"/>
</dbReference>
<evidence type="ECO:0000256" key="1">
    <source>
        <dbReference type="SAM" id="Phobius"/>
    </source>
</evidence>
<keyword evidence="1" id="KW-1133">Transmembrane helix</keyword>
<sequence length="66" mass="7026">MSNTPVSHVRALHPGEVFAGRYPGDAGLANGYEHPINWARIAVLGVAALPAFGALYYALLNFLLFG</sequence>
<reference evidence="2 3" key="1">
    <citation type="submission" date="2016-11" db="EMBL/GenBank/DDBJ databases">
        <authorList>
            <person name="Jaros S."/>
            <person name="Januszkiewicz K."/>
            <person name="Wedrychowicz H."/>
        </authorList>
    </citation>
    <scope>NUCLEOTIDE SEQUENCE [LARGE SCALE GENOMIC DNA]</scope>
    <source>
        <strain evidence="2 3">GAS138</strain>
    </source>
</reference>